<dbReference type="FunCoup" id="A0A200Q026">
    <property type="interactions" value="4148"/>
</dbReference>
<dbReference type="SMART" id="SM00753">
    <property type="entry name" value="PAM"/>
    <property type="match status" value="1"/>
</dbReference>
<evidence type="ECO:0000256" key="2">
    <source>
        <dbReference type="ARBA" id="ARBA00022942"/>
    </source>
</evidence>
<dbReference type="AlphaFoldDB" id="A0A200Q026"/>
<evidence type="ECO:0000259" key="5">
    <source>
        <dbReference type="PROSITE" id="PS50250"/>
    </source>
</evidence>
<comment type="similarity">
    <text evidence="1">Belongs to the proteasome subunit S3 family.</text>
</comment>
<comment type="caution">
    <text evidence="6">The sequence shown here is derived from an EMBL/GenBank/DDBJ whole genome shotgun (WGS) entry which is preliminary data.</text>
</comment>
<dbReference type="PROSITE" id="PS50250">
    <property type="entry name" value="PCI"/>
    <property type="match status" value="1"/>
</dbReference>
<dbReference type="Proteomes" id="UP000195402">
    <property type="component" value="Unassembled WGS sequence"/>
</dbReference>
<dbReference type="Pfam" id="PF25573">
    <property type="entry name" value="TPR_PSMD3_N"/>
    <property type="match status" value="1"/>
</dbReference>
<dbReference type="GO" id="GO:0008541">
    <property type="term" value="C:proteasome regulatory particle, lid subcomplex"/>
    <property type="evidence" value="ECO:0007669"/>
    <property type="project" value="TreeGrafter"/>
</dbReference>
<dbReference type="PANTHER" id="PTHR10758">
    <property type="entry name" value="26S PROTEASOME NON-ATPASE REGULATORY SUBUNIT 3/COP9 SIGNALOSOME COMPLEX SUBUNIT 3"/>
    <property type="match status" value="1"/>
</dbReference>
<feature type="domain" description="PCI" evidence="5">
    <location>
        <begin position="239"/>
        <end position="420"/>
    </location>
</feature>
<dbReference type="FunFam" id="1.25.40.570:FF:000017">
    <property type="entry name" value="26S proteasome non-ATPase regulatory subunit 3"/>
    <property type="match status" value="1"/>
</dbReference>
<dbReference type="SMART" id="SM00088">
    <property type="entry name" value="PINT"/>
    <property type="match status" value="1"/>
</dbReference>
<dbReference type="InParanoid" id="A0A200Q026"/>
<dbReference type="OMA" id="AKVYFYF"/>
<dbReference type="GO" id="GO:0006511">
    <property type="term" value="P:ubiquitin-dependent protein catabolic process"/>
    <property type="evidence" value="ECO:0007669"/>
    <property type="project" value="TreeGrafter"/>
</dbReference>
<name>A0A200Q026_MACCD</name>
<evidence type="ECO:0000256" key="1">
    <source>
        <dbReference type="ARBA" id="ARBA00007912"/>
    </source>
</evidence>
<sequence length="488" mass="55678">MTQDVEMKELPAPSNSVTSIVPSTLQHLKEIASLIETGAYAKEVRRIVRAVRLTIALRKKLKTSVLSAFLNYALPSGSEALAKLTSYLPKEDEHDMEVDTATSASHTPNKHSLPEIEIYCYLLVLIFLIDQKKFSEAKACSSTSIARLRSMNRRTVDVLASRLYFYYSYSYELTGDLVEIRANLLSLHRIATLRHDELGQETLLNLLLRNYLHYNLYDQAEKLRSKAPRFEAHSNQQFCRYLFYLGKIRTIQLEYTDAKESLLQAARKAPVGALGFRVQCNKWAIIVRLLLGEIPERTVFMQKGMKTALRPYFELTNAVRIGDLELFRTVAEKFASTFSSDRTHNLIVRLRHNVIRTGLRNISISYSRISLADVAQKLRLDSANPVADAESIVSKAIRDGAIDATLDHANGWMVSKETGDVYSTNEPQFAFNSRIAFCLNMHNEAVRALRFPPNSHKKEKESAEKRRERQQQEQELAKHIAEEDDDEF</sequence>
<dbReference type="InterPro" id="IPR050756">
    <property type="entry name" value="CSN3"/>
</dbReference>
<keyword evidence="2 6" id="KW-0647">Proteasome</keyword>
<dbReference type="PANTHER" id="PTHR10758:SF2">
    <property type="entry name" value="26S PROTEASOME NON-ATPASE REGULATORY SUBUNIT 3"/>
    <property type="match status" value="1"/>
</dbReference>
<protein>
    <submittedName>
        <fullName evidence="6">Proteasome component (PCI) domain</fullName>
    </submittedName>
</protein>
<dbReference type="Pfam" id="PF08375">
    <property type="entry name" value="Rpn3_C"/>
    <property type="match status" value="1"/>
</dbReference>
<comment type="function">
    <text evidence="3">Acts as a regulatory subunit of the 26 proteasome which is involved in the ATP-dependent degradation of ubiquitinated proteins.</text>
</comment>
<dbReference type="GO" id="GO:0042176">
    <property type="term" value="P:regulation of protein catabolic process"/>
    <property type="evidence" value="ECO:0007669"/>
    <property type="project" value="InterPro"/>
</dbReference>
<feature type="region of interest" description="Disordered" evidence="4">
    <location>
        <begin position="451"/>
        <end position="488"/>
    </location>
</feature>
<dbReference type="STRING" id="56857.A0A200Q026"/>
<evidence type="ECO:0000313" key="7">
    <source>
        <dbReference type="Proteomes" id="UP000195402"/>
    </source>
</evidence>
<evidence type="ECO:0000256" key="3">
    <source>
        <dbReference type="ARBA" id="ARBA00057191"/>
    </source>
</evidence>
<reference evidence="6 7" key="1">
    <citation type="journal article" date="2017" name="Mol. Plant">
        <title>The Genome of Medicinal Plant Macleaya cordata Provides New Insights into Benzylisoquinoline Alkaloids Metabolism.</title>
        <authorList>
            <person name="Liu X."/>
            <person name="Liu Y."/>
            <person name="Huang P."/>
            <person name="Ma Y."/>
            <person name="Qing Z."/>
            <person name="Tang Q."/>
            <person name="Cao H."/>
            <person name="Cheng P."/>
            <person name="Zheng Y."/>
            <person name="Yuan Z."/>
            <person name="Zhou Y."/>
            <person name="Liu J."/>
            <person name="Tang Z."/>
            <person name="Zhuo Y."/>
            <person name="Zhang Y."/>
            <person name="Yu L."/>
            <person name="Huang J."/>
            <person name="Yang P."/>
            <person name="Peng Q."/>
            <person name="Zhang J."/>
            <person name="Jiang W."/>
            <person name="Zhang Z."/>
            <person name="Lin K."/>
            <person name="Ro D.K."/>
            <person name="Chen X."/>
            <person name="Xiong X."/>
            <person name="Shang Y."/>
            <person name="Huang S."/>
            <person name="Zeng J."/>
        </authorList>
    </citation>
    <scope>NUCLEOTIDE SEQUENCE [LARGE SCALE GENOMIC DNA]</scope>
    <source>
        <strain evidence="7">cv. BLH2017</strain>
        <tissue evidence="6">Root</tissue>
    </source>
</reference>
<dbReference type="InterPro" id="IPR013586">
    <property type="entry name" value="PSMD3_C"/>
</dbReference>
<dbReference type="SUPFAM" id="SSF46785">
    <property type="entry name" value="Winged helix' DNA-binding domain"/>
    <property type="match status" value="1"/>
</dbReference>
<dbReference type="OrthoDB" id="1713558at2759"/>
<dbReference type="Gene3D" id="1.25.40.570">
    <property type="match status" value="1"/>
</dbReference>
<organism evidence="6 7">
    <name type="scientific">Macleaya cordata</name>
    <name type="common">Five-seeded plume-poppy</name>
    <name type="synonym">Bocconia cordata</name>
    <dbReference type="NCBI Taxonomy" id="56857"/>
    <lineage>
        <taxon>Eukaryota</taxon>
        <taxon>Viridiplantae</taxon>
        <taxon>Streptophyta</taxon>
        <taxon>Embryophyta</taxon>
        <taxon>Tracheophyta</taxon>
        <taxon>Spermatophyta</taxon>
        <taxon>Magnoliopsida</taxon>
        <taxon>Ranunculales</taxon>
        <taxon>Papaveraceae</taxon>
        <taxon>Papaveroideae</taxon>
        <taxon>Macleaya</taxon>
    </lineage>
</organism>
<gene>
    <name evidence="6" type="ORF">BVC80_1695g24</name>
</gene>
<proteinExistence type="inferred from homology"/>
<dbReference type="Pfam" id="PF01399">
    <property type="entry name" value="PCI"/>
    <property type="match status" value="1"/>
</dbReference>
<evidence type="ECO:0000313" key="6">
    <source>
        <dbReference type="EMBL" id="OVA03822.1"/>
    </source>
</evidence>
<dbReference type="GO" id="GO:0030234">
    <property type="term" value="F:enzyme regulator activity"/>
    <property type="evidence" value="ECO:0007669"/>
    <property type="project" value="InterPro"/>
</dbReference>
<dbReference type="InterPro" id="IPR057985">
    <property type="entry name" value="TPR_PSMD3_N"/>
</dbReference>
<dbReference type="InterPro" id="IPR000717">
    <property type="entry name" value="PCI_dom"/>
</dbReference>
<dbReference type="EMBL" id="MVGT01003506">
    <property type="protein sequence ID" value="OVA03822.1"/>
    <property type="molecule type" value="Genomic_DNA"/>
</dbReference>
<dbReference type="InterPro" id="IPR036390">
    <property type="entry name" value="WH_DNA-bd_sf"/>
</dbReference>
<keyword evidence="7" id="KW-1185">Reference proteome</keyword>
<evidence type="ECO:0000256" key="4">
    <source>
        <dbReference type="SAM" id="MobiDB-lite"/>
    </source>
</evidence>
<feature type="compositionally biased region" description="Basic and acidic residues" evidence="4">
    <location>
        <begin position="456"/>
        <end position="481"/>
    </location>
</feature>
<accession>A0A200Q026</accession>